<dbReference type="RefSeq" id="WP_170837046.1">
    <property type="nucleotide sequence ID" value="NZ_FOAB01000003.1"/>
</dbReference>
<organism evidence="1 2">
    <name type="scientific">Aquimarina amphilecti</name>
    <dbReference type="NCBI Taxonomy" id="1038014"/>
    <lineage>
        <taxon>Bacteria</taxon>
        <taxon>Pseudomonadati</taxon>
        <taxon>Bacteroidota</taxon>
        <taxon>Flavobacteriia</taxon>
        <taxon>Flavobacteriales</taxon>
        <taxon>Flavobacteriaceae</taxon>
        <taxon>Aquimarina</taxon>
    </lineage>
</organism>
<accession>A0A1H7MTW0</accession>
<name>A0A1H7MTW0_AQUAM</name>
<dbReference type="STRING" id="1038014.SAMN04487910_1837"/>
<dbReference type="EMBL" id="FOAB01000003">
    <property type="protein sequence ID" value="SEL14115.1"/>
    <property type="molecule type" value="Genomic_DNA"/>
</dbReference>
<reference evidence="1 2" key="1">
    <citation type="submission" date="2016-10" db="EMBL/GenBank/DDBJ databases">
        <authorList>
            <person name="de Groot N.N."/>
        </authorList>
    </citation>
    <scope>NUCLEOTIDE SEQUENCE [LARGE SCALE GENOMIC DNA]</scope>
    <source>
        <strain evidence="1 2">DSM 25232</strain>
    </source>
</reference>
<sequence length="58" mass="6893">MDQIKKLQPVLPLTFQKAEIQKNRIFKQQNKTIAIDYIDTDAMTPYSFYRPISKIFTL</sequence>
<protein>
    <submittedName>
        <fullName evidence="1">Uncharacterized protein</fullName>
    </submittedName>
</protein>
<dbReference type="Proteomes" id="UP000198521">
    <property type="component" value="Unassembled WGS sequence"/>
</dbReference>
<dbReference type="AlphaFoldDB" id="A0A1H7MTW0"/>
<evidence type="ECO:0000313" key="1">
    <source>
        <dbReference type="EMBL" id="SEL14115.1"/>
    </source>
</evidence>
<gene>
    <name evidence="1" type="ORF">SAMN04487910_1837</name>
</gene>
<proteinExistence type="predicted"/>
<evidence type="ECO:0000313" key="2">
    <source>
        <dbReference type="Proteomes" id="UP000198521"/>
    </source>
</evidence>
<keyword evidence="2" id="KW-1185">Reference proteome</keyword>